<dbReference type="EnsemblMetazoa" id="PPAI003056-RA">
    <property type="protein sequence ID" value="PPAI003056-PA"/>
    <property type="gene ID" value="PPAI003056"/>
</dbReference>
<evidence type="ECO:0000256" key="4">
    <source>
        <dbReference type="ARBA" id="ARBA00022692"/>
    </source>
</evidence>
<dbReference type="PANTHER" id="PTHR10332">
    <property type="entry name" value="EQUILIBRATIVE NUCLEOSIDE TRANSPORTER"/>
    <property type="match status" value="1"/>
</dbReference>
<evidence type="ECO:0000313" key="8">
    <source>
        <dbReference type="Proteomes" id="UP000092462"/>
    </source>
</evidence>
<dbReference type="GO" id="GO:0005886">
    <property type="term" value="C:plasma membrane"/>
    <property type="evidence" value="ECO:0007669"/>
    <property type="project" value="TreeGrafter"/>
</dbReference>
<organism evidence="7 8">
    <name type="scientific">Phlebotomus papatasi</name>
    <name type="common">Sandfly</name>
    <dbReference type="NCBI Taxonomy" id="29031"/>
    <lineage>
        <taxon>Eukaryota</taxon>
        <taxon>Metazoa</taxon>
        <taxon>Ecdysozoa</taxon>
        <taxon>Arthropoda</taxon>
        <taxon>Hexapoda</taxon>
        <taxon>Insecta</taxon>
        <taxon>Pterygota</taxon>
        <taxon>Neoptera</taxon>
        <taxon>Endopterygota</taxon>
        <taxon>Diptera</taxon>
        <taxon>Nematocera</taxon>
        <taxon>Psychodoidea</taxon>
        <taxon>Psychodidae</taxon>
        <taxon>Phlebotomus</taxon>
        <taxon>Phlebotomus</taxon>
    </lineage>
</organism>
<dbReference type="PANTHER" id="PTHR10332:SF80">
    <property type="entry name" value="EQUILIBRATIVE NUCLEOSIDE TRANSPORTER 2, ISOFORM A"/>
    <property type="match status" value="1"/>
</dbReference>
<dbReference type="PRINTS" id="PR01130">
    <property type="entry name" value="DERENTRNSPRT"/>
</dbReference>
<dbReference type="VEuPathDB" id="VectorBase:PPAI003056"/>
<evidence type="ECO:0000256" key="2">
    <source>
        <dbReference type="ARBA" id="ARBA00007965"/>
    </source>
</evidence>
<comment type="subcellular location">
    <subcellularLocation>
        <location evidence="1">Membrane</location>
        <topology evidence="1">Multi-pass membrane protein</topology>
    </subcellularLocation>
</comment>
<keyword evidence="8" id="KW-1185">Reference proteome</keyword>
<dbReference type="EMBL" id="AJVK01025953">
    <property type="status" value="NOT_ANNOTATED_CDS"/>
    <property type="molecule type" value="Genomic_DNA"/>
</dbReference>
<evidence type="ECO:0000256" key="6">
    <source>
        <dbReference type="ARBA" id="ARBA00023136"/>
    </source>
</evidence>
<accession>A0A1B0D6E7</accession>
<evidence type="ECO:0008006" key="9">
    <source>
        <dbReference type="Google" id="ProtNLM"/>
    </source>
</evidence>
<dbReference type="VEuPathDB" id="VectorBase:PPAPM1_012384"/>
<evidence type="ECO:0000256" key="3">
    <source>
        <dbReference type="ARBA" id="ARBA00022448"/>
    </source>
</evidence>
<sequence>PSPKYLWFPVILRAAFLPLFLFCNYKPLGIERILPVYITNDWAYWAIAIVMSFSSGYLSSLAMMYTSKYVEPRYAVTAGMFAAAMLITGIFSGILFSMVFPILVERITW</sequence>
<dbReference type="InterPro" id="IPR002259">
    <property type="entry name" value="Eqnu_transpt"/>
</dbReference>
<comment type="similarity">
    <text evidence="2">Belongs to the SLC29A/ENT transporter (TC 2.A.57) family.</text>
</comment>
<dbReference type="Pfam" id="PF01733">
    <property type="entry name" value="Nucleoside_tran"/>
    <property type="match status" value="1"/>
</dbReference>
<keyword evidence="4" id="KW-0812">Transmembrane</keyword>
<evidence type="ECO:0000256" key="5">
    <source>
        <dbReference type="ARBA" id="ARBA00022989"/>
    </source>
</evidence>
<keyword evidence="5" id="KW-1133">Transmembrane helix</keyword>
<proteinExistence type="inferred from homology"/>
<keyword evidence="3" id="KW-0813">Transport</keyword>
<evidence type="ECO:0000313" key="7">
    <source>
        <dbReference type="EnsemblMetazoa" id="PPAI003056-PA"/>
    </source>
</evidence>
<dbReference type="AlphaFoldDB" id="A0A1B0D6E7"/>
<name>A0A1B0D6E7_PHLPP</name>
<evidence type="ECO:0000256" key="1">
    <source>
        <dbReference type="ARBA" id="ARBA00004141"/>
    </source>
</evidence>
<keyword evidence="6" id="KW-0472">Membrane</keyword>
<protein>
    <recommendedName>
        <fullName evidence="9">Equilibrative nucleoside transporter</fullName>
    </recommendedName>
</protein>
<reference evidence="7" key="1">
    <citation type="submission" date="2022-08" db="UniProtKB">
        <authorList>
            <consortium name="EnsemblMetazoa"/>
        </authorList>
    </citation>
    <scope>IDENTIFICATION</scope>
    <source>
        <strain evidence="7">Israel</strain>
    </source>
</reference>
<dbReference type="Proteomes" id="UP000092462">
    <property type="component" value="Unassembled WGS sequence"/>
</dbReference>
<dbReference type="GO" id="GO:0005337">
    <property type="term" value="F:nucleoside transmembrane transporter activity"/>
    <property type="evidence" value="ECO:0007669"/>
    <property type="project" value="InterPro"/>
</dbReference>